<comment type="similarity">
    <text evidence="1">Belongs to the C19orf12 family.</text>
</comment>
<evidence type="ECO:0008006" key="4">
    <source>
        <dbReference type="Google" id="ProtNLM"/>
    </source>
</evidence>
<dbReference type="Proteomes" id="UP000827092">
    <property type="component" value="Unassembled WGS sequence"/>
</dbReference>
<reference evidence="2 3" key="1">
    <citation type="journal article" date="2022" name="Nat. Ecol. Evol.">
        <title>A masculinizing supergene underlies an exaggerated male reproductive morph in a spider.</title>
        <authorList>
            <person name="Hendrickx F."/>
            <person name="De Corte Z."/>
            <person name="Sonet G."/>
            <person name="Van Belleghem S.M."/>
            <person name="Kostlbacher S."/>
            <person name="Vangestel C."/>
        </authorList>
    </citation>
    <scope>NUCLEOTIDE SEQUENCE [LARGE SCALE GENOMIC DNA]</scope>
    <source>
        <strain evidence="2">W744_W776</strain>
    </source>
</reference>
<evidence type="ECO:0000256" key="1">
    <source>
        <dbReference type="ARBA" id="ARBA00029457"/>
    </source>
</evidence>
<dbReference type="AlphaFoldDB" id="A0AAV6VWL6"/>
<keyword evidence="3" id="KW-1185">Reference proteome</keyword>
<name>A0AAV6VWL6_9ARAC</name>
<comment type="caution">
    <text evidence="2">The sequence shown here is derived from an EMBL/GenBank/DDBJ whole genome shotgun (WGS) entry which is preliminary data.</text>
</comment>
<dbReference type="InterPro" id="IPR033369">
    <property type="entry name" value="C19orf12"/>
</dbReference>
<evidence type="ECO:0000313" key="3">
    <source>
        <dbReference type="Proteomes" id="UP000827092"/>
    </source>
</evidence>
<gene>
    <name evidence="2" type="ORF">JTE90_021441</name>
</gene>
<dbReference type="PANTHER" id="PTHR31493:SF1">
    <property type="entry name" value="PROTEIN C19ORF12"/>
    <property type="match status" value="1"/>
</dbReference>
<protein>
    <recommendedName>
        <fullName evidence="4">DUF697 domain-containing protein</fullName>
    </recommendedName>
</protein>
<proteinExistence type="inferred from homology"/>
<sequence length="158" mass="16995">MLFYMLTGGSDLKRLLSKPVVRLLSQYIEILLGMSLPGFEDTLKFLLELAEEEKLAMSIGQTLRGAIISFAGAVVGGVTMGPLGIPFGAAAGGTFAIATGEKFTPLAKIIYEMPSEEKQKLVEKTWSIMMKHGVLTFVAVSATTAIRSEMVEMLKSSS</sequence>
<dbReference type="PANTHER" id="PTHR31493">
    <property type="entry name" value="NAZO FAMILY MEMBER"/>
    <property type="match status" value="1"/>
</dbReference>
<accession>A0AAV6VWL6</accession>
<dbReference type="Pfam" id="PF20721">
    <property type="entry name" value="C19orf12"/>
    <property type="match status" value="1"/>
</dbReference>
<dbReference type="EMBL" id="JAFNEN010000010">
    <property type="protein sequence ID" value="KAG8200977.1"/>
    <property type="molecule type" value="Genomic_DNA"/>
</dbReference>
<organism evidence="2 3">
    <name type="scientific">Oedothorax gibbosus</name>
    <dbReference type="NCBI Taxonomy" id="931172"/>
    <lineage>
        <taxon>Eukaryota</taxon>
        <taxon>Metazoa</taxon>
        <taxon>Ecdysozoa</taxon>
        <taxon>Arthropoda</taxon>
        <taxon>Chelicerata</taxon>
        <taxon>Arachnida</taxon>
        <taxon>Araneae</taxon>
        <taxon>Araneomorphae</taxon>
        <taxon>Entelegynae</taxon>
        <taxon>Araneoidea</taxon>
        <taxon>Linyphiidae</taxon>
        <taxon>Erigoninae</taxon>
        <taxon>Oedothorax</taxon>
    </lineage>
</organism>
<evidence type="ECO:0000313" key="2">
    <source>
        <dbReference type="EMBL" id="KAG8200977.1"/>
    </source>
</evidence>